<protein>
    <submittedName>
        <fullName evidence="2">Uncharacterized protein</fullName>
    </submittedName>
</protein>
<comment type="caution">
    <text evidence="2">The sequence shown here is derived from an EMBL/GenBank/DDBJ whole genome shotgun (WGS) entry which is preliminary data.</text>
</comment>
<evidence type="ECO:0000256" key="1">
    <source>
        <dbReference type="SAM" id="MobiDB-lite"/>
    </source>
</evidence>
<dbReference type="EMBL" id="MU853441">
    <property type="protein sequence ID" value="KAK4130194.1"/>
    <property type="molecule type" value="Genomic_DNA"/>
</dbReference>
<organism evidence="2 3">
    <name type="scientific">Trichocladium antarcticum</name>
    <dbReference type="NCBI Taxonomy" id="1450529"/>
    <lineage>
        <taxon>Eukaryota</taxon>
        <taxon>Fungi</taxon>
        <taxon>Dikarya</taxon>
        <taxon>Ascomycota</taxon>
        <taxon>Pezizomycotina</taxon>
        <taxon>Sordariomycetes</taxon>
        <taxon>Sordariomycetidae</taxon>
        <taxon>Sordariales</taxon>
        <taxon>Chaetomiaceae</taxon>
        <taxon>Trichocladium</taxon>
    </lineage>
</organism>
<gene>
    <name evidence="2" type="ORF">BT67DRAFT_240176</name>
</gene>
<reference evidence="2" key="1">
    <citation type="journal article" date="2023" name="Mol. Phylogenet. Evol.">
        <title>Genome-scale phylogeny and comparative genomics of the fungal order Sordariales.</title>
        <authorList>
            <person name="Hensen N."/>
            <person name="Bonometti L."/>
            <person name="Westerberg I."/>
            <person name="Brannstrom I.O."/>
            <person name="Guillou S."/>
            <person name="Cros-Aarteil S."/>
            <person name="Calhoun S."/>
            <person name="Haridas S."/>
            <person name="Kuo A."/>
            <person name="Mondo S."/>
            <person name="Pangilinan J."/>
            <person name="Riley R."/>
            <person name="LaButti K."/>
            <person name="Andreopoulos B."/>
            <person name="Lipzen A."/>
            <person name="Chen C."/>
            <person name="Yan M."/>
            <person name="Daum C."/>
            <person name="Ng V."/>
            <person name="Clum A."/>
            <person name="Steindorff A."/>
            <person name="Ohm R.A."/>
            <person name="Martin F."/>
            <person name="Silar P."/>
            <person name="Natvig D.O."/>
            <person name="Lalanne C."/>
            <person name="Gautier V."/>
            <person name="Ament-Velasquez S.L."/>
            <person name="Kruys A."/>
            <person name="Hutchinson M.I."/>
            <person name="Powell A.J."/>
            <person name="Barry K."/>
            <person name="Miller A.N."/>
            <person name="Grigoriev I.V."/>
            <person name="Debuchy R."/>
            <person name="Gladieux P."/>
            <person name="Hiltunen Thoren M."/>
            <person name="Johannesson H."/>
        </authorList>
    </citation>
    <scope>NUCLEOTIDE SEQUENCE</scope>
    <source>
        <strain evidence="2">CBS 123565</strain>
    </source>
</reference>
<feature type="region of interest" description="Disordered" evidence="1">
    <location>
        <begin position="1"/>
        <end position="33"/>
    </location>
</feature>
<sequence>MRLYVGRRGHRTATTTTSFPPPSHTPPAVERHGAGPAQIGALLASATSTHHHATQHAGGRQREWISPWAMVRPIMRSAPRREWSFPDGWVDTCPDTHHETPPDRPSPRGIYLHMYIQYNTIQHNTTRHPTGARCQMDSGDAPQGMGGGTTCPRTGGWGRLAVGGGRWAVGGGRRYLMLRLVLYTPGTQPQNPRRGTYCVVRDRKGGGKAGVHIRAAHHLCA</sequence>
<reference evidence="2" key="2">
    <citation type="submission" date="2023-05" db="EMBL/GenBank/DDBJ databases">
        <authorList>
            <consortium name="Lawrence Berkeley National Laboratory"/>
            <person name="Steindorff A."/>
            <person name="Hensen N."/>
            <person name="Bonometti L."/>
            <person name="Westerberg I."/>
            <person name="Brannstrom I.O."/>
            <person name="Guillou S."/>
            <person name="Cros-Aarteil S."/>
            <person name="Calhoun S."/>
            <person name="Haridas S."/>
            <person name="Kuo A."/>
            <person name="Mondo S."/>
            <person name="Pangilinan J."/>
            <person name="Riley R."/>
            <person name="Labutti K."/>
            <person name="Andreopoulos B."/>
            <person name="Lipzen A."/>
            <person name="Chen C."/>
            <person name="Yanf M."/>
            <person name="Daum C."/>
            <person name="Ng V."/>
            <person name="Clum A."/>
            <person name="Ohm R."/>
            <person name="Martin F."/>
            <person name="Silar P."/>
            <person name="Natvig D."/>
            <person name="Lalanne C."/>
            <person name="Gautier V."/>
            <person name="Ament-Velasquez S.L."/>
            <person name="Kruys A."/>
            <person name="Hutchinson M.I."/>
            <person name="Powell A.J."/>
            <person name="Barry K."/>
            <person name="Miller A.N."/>
            <person name="Grigoriev I.V."/>
            <person name="Debuchy R."/>
            <person name="Gladieux P."/>
            <person name="Thoren M.H."/>
            <person name="Johannesson H."/>
        </authorList>
    </citation>
    <scope>NUCLEOTIDE SEQUENCE</scope>
    <source>
        <strain evidence="2">CBS 123565</strain>
    </source>
</reference>
<evidence type="ECO:0000313" key="3">
    <source>
        <dbReference type="Proteomes" id="UP001304895"/>
    </source>
</evidence>
<proteinExistence type="predicted"/>
<feature type="compositionally biased region" description="Basic residues" evidence="1">
    <location>
        <begin position="1"/>
        <end position="11"/>
    </location>
</feature>
<keyword evidence="3" id="KW-1185">Reference proteome</keyword>
<dbReference type="Proteomes" id="UP001304895">
    <property type="component" value="Unassembled WGS sequence"/>
</dbReference>
<evidence type="ECO:0000313" key="2">
    <source>
        <dbReference type="EMBL" id="KAK4130194.1"/>
    </source>
</evidence>
<accession>A0AAN6ZAE1</accession>
<dbReference type="AlphaFoldDB" id="A0AAN6ZAE1"/>
<name>A0AAN6ZAE1_9PEZI</name>